<organism evidence="1">
    <name type="scientific">viral metagenome</name>
    <dbReference type="NCBI Taxonomy" id="1070528"/>
    <lineage>
        <taxon>unclassified sequences</taxon>
        <taxon>metagenomes</taxon>
        <taxon>organismal metagenomes</taxon>
    </lineage>
</organism>
<proteinExistence type="predicted"/>
<accession>A0A6C0LIE8</accession>
<name>A0A6C0LIE8_9ZZZZ</name>
<dbReference type="EMBL" id="MN740504">
    <property type="protein sequence ID" value="QHU30210.1"/>
    <property type="molecule type" value="Genomic_DNA"/>
</dbReference>
<evidence type="ECO:0008006" key="2">
    <source>
        <dbReference type="Google" id="ProtNLM"/>
    </source>
</evidence>
<protein>
    <recommendedName>
        <fullName evidence="2">C2H2-type domain-containing protein</fullName>
    </recommendedName>
</protein>
<evidence type="ECO:0000313" key="1">
    <source>
        <dbReference type="EMBL" id="QHU30210.1"/>
    </source>
</evidence>
<dbReference type="AlphaFoldDB" id="A0A6C0LIE8"/>
<sequence length="309" mass="34840">MTTLGLQEGAKKSQKELEEYHCKKCDFFTCKLGNWKRHLNTKKHTCPPMTTDDYIMTTKKEEKGATIDSDFICECGKCYANRQNLYRHQKKCNFEDEKTNTSTATYEVTTAESLKEMVGLMKEVVNKNCELVEKLATSNLNGGHHHTSGSYNNTNSNNNIFNIQLFLNENCANAMSIQDFAKKLTVEMSDLDLIENDEPRAIVGMIKKSLSGLSQNERPLHSHAKKWYVKDHEDGWEDDESGKAVDVVKSGAAKSLSRLANEKYNTFMTDGRSGEAYVEAISKVNSDVDVRSMKVIKTNLTGVCSLKDK</sequence>
<reference evidence="1" key="1">
    <citation type="journal article" date="2020" name="Nature">
        <title>Giant virus diversity and host interactions through global metagenomics.</title>
        <authorList>
            <person name="Schulz F."/>
            <person name="Roux S."/>
            <person name="Paez-Espino D."/>
            <person name="Jungbluth S."/>
            <person name="Walsh D.A."/>
            <person name="Denef V.J."/>
            <person name="McMahon K.D."/>
            <person name="Konstantinidis K.T."/>
            <person name="Eloe-Fadrosh E.A."/>
            <person name="Kyrpides N.C."/>
            <person name="Woyke T."/>
        </authorList>
    </citation>
    <scope>NUCLEOTIDE SEQUENCE</scope>
    <source>
        <strain evidence="1">GVMAG-M-3300027833-11</strain>
    </source>
</reference>